<keyword evidence="2" id="KW-1185">Reference proteome</keyword>
<dbReference type="GeneID" id="87940505"/>
<gene>
    <name evidence="1" type="ORF">CDEST_04002</name>
</gene>
<proteinExistence type="predicted"/>
<name>A0AAX4I7U2_9PEZI</name>
<dbReference type="EMBL" id="CP137306">
    <property type="protein sequence ID" value="WQF78988.1"/>
    <property type="molecule type" value="Genomic_DNA"/>
</dbReference>
<protein>
    <submittedName>
        <fullName evidence="1">Uncharacterized protein</fullName>
    </submittedName>
</protein>
<evidence type="ECO:0000313" key="1">
    <source>
        <dbReference type="EMBL" id="WQF78988.1"/>
    </source>
</evidence>
<dbReference type="Proteomes" id="UP001322277">
    <property type="component" value="Chromosome 2"/>
</dbReference>
<evidence type="ECO:0000313" key="2">
    <source>
        <dbReference type="Proteomes" id="UP001322277"/>
    </source>
</evidence>
<reference evidence="2" key="1">
    <citation type="journal article" date="2023" name="bioRxiv">
        <title>Complete genome of the Medicago anthracnose fungus, Colletotrichum destructivum, reveals a mini-chromosome-like region within a core chromosome.</title>
        <authorList>
            <person name="Lapalu N."/>
            <person name="Simon A."/>
            <person name="Lu A."/>
            <person name="Plaumann P.-L."/>
            <person name="Amselem J."/>
            <person name="Pigne S."/>
            <person name="Auger A."/>
            <person name="Koch C."/>
            <person name="Dallery J.-F."/>
            <person name="O'Connell R.J."/>
        </authorList>
    </citation>
    <scope>NUCLEOTIDE SEQUENCE [LARGE SCALE GENOMIC DNA]</scope>
    <source>
        <strain evidence="2">CBS 520.97</strain>
    </source>
</reference>
<sequence>MAGASSSPCQTVTSTGSVCPTFFLKACLALSTIQNRCGCPSTVPTTTVNYPCDGARPTGCMGTSYIYETAVPTCDGHTLPTTVIPTLVTITTPIAPTPVGPVACPTVFTRETVCSTCIQPMCVEFSTISRLCHCPTQVPTITQAFPCGGGCPGGCAATQYFNATETPVCTR</sequence>
<dbReference type="KEGG" id="cdet:87940505"/>
<organism evidence="1 2">
    <name type="scientific">Colletotrichum destructivum</name>
    <dbReference type="NCBI Taxonomy" id="34406"/>
    <lineage>
        <taxon>Eukaryota</taxon>
        <taxon>Fungi</taxon>
        <taxon>Dikarya</taxon>
        <taxon>Ascomycota</taxon>
        <taxon>Pezizomycotina</taxon>
        <taxon>Sordariomycetes</taxon>
        <taxon>Hypocreomycetidae</taxon>
        <taxon>Glomerellales</taxon>
        <taxon>Glomerellaceae</taxon>
        <taxon>Colletotrichum</taxon>
        <taxon>Colletotrichum destructivum species complex</taxon>
    </lineage>
</organism>
<accession>A0AAX4I7U2</accession>
<dbReference type="AlphaFoldDB" id="A0AAX4I7U2"/>
<dbReference type="RefSeq" id="XP_062776212.1">
    <property type="nucleotide sequence ID" value="XM_062920161.1"/>
</dbReference>